<dbReference type="InterPro" id="IPR024973">
    <property type="entry name" value="ESPR"/>
</dbReference>
<organism evidence="8 9">
    <name type="scientific">Pantoea eucrina</name>
    <dbReference type="NCBI Taxonomy" id="472693"/>
    <lineage>
        <taxon>Bacteria</taxon>
        <taxon>Pseudomonadati</taxon>
        <taxon>Pseudomonadota</taxon>
        <taxon>Gammaproteobacteria</taxon>
        <taxon>Enterobacterales</taxon>
        <taxon>Erwiniaceae</taxon>
        <taxon>Pantoea</taxon>
    </lineage>
</organism>
<protein>
    <submittedName>
        <fullName evidence="8">Hemagglutinin repeat-containing protein</fullName>
    </submittedName>
</protein>
<dbReference type="Gene3D" id="6.10.140.1810">
    <property type="match status" value="1"/>
</dbReference>
<keyword evidence="3" id="KW-1266">Target cell cytoplasm</keyword>
<gene>
    <name evidence="8" type="ORF">N4G40_02845</name>
</gene>
<dbReference type="Pfam" id="PF13332">
    <property type="entry name" value="Fil_haemagg_2"/>
    <property type="match status" value="3"/>
</dbReference>
<feature type="region of interest" description="Disordered" evidence="6">
    <location>
        <begin position="1831"/>
        <end position="1856"/>
    </location>
</feature>
<dbReference type="NCBIfam" id="TIGR01901">
    <property type="entry name" value="adhes_NPXG"/>
    <property type="match status" value="1"/>
</dbReference>
<feature type="compositionally biased region" description="Low complexity" evidence="6">
    <location>
        <begin position="1843"/>
        <end position="1856"/>
    </location>
</feature>
<feature type="region of interest" description="Disordered" evidence="6">
    <location>
        <begin position="1976"/>
        <end position="2006"/>
    </location>
</feature>
<evidence type="ECO:0000256" key="5">
    <source>
        <dbReference type="ARBA" id="ARBA00024043"/>
    </source>
</evidence>
<keyword evidence="9" id="KW-1185">Reference proteome</keyword>
<evidence type="ECO:0000313" key="9">
    <source>
        <dbReference type="Proteomes" id="UP001288620"/>
    </source>
</evidence>
<comment type="similarity">
    <text evidence="5">In the N-terminal section; belongs to the CdiA toxin family.</text>
</comment>
<dbReference type="InterPro" id="IPR008638">
    <property type="entry name" value="FhaB/CdiA-like_TPS"/>
</dbReference>
<accession>A0ABU5LBX0</accession>
<evidence type="ECO:0000256" key="2">
    <source>
        <dbReference type="ARBA" id="ARBA00022656"/>
    </source>
</evidence>
<dbReference type="InterPro" id="IPR010069">
    <property type="entry name" value="CdiA_FHA1_rpt"/>
</dbReference>
<name>A0ABU5LBX0_9GAMM</name>
<proteinExistence type="inferred from homology"/>
<dbReference type="SUPFAM" id="SSF51126">
    <property type="entry name" value="Pectin lyase-like"/>
    <property type="match status" value="1"/>
</dbReference>
<evidence type="ECO:0000259" key="7">
    <source>
        <dbReference type="SMART" id="SM00912"/>
    </source>
</evidence>
<dbReference type="InterPro" id="IPR008619">
    <property type="entry name" value="Filamentous_hemagglutn_rpt"/>
</dbReference>
<dbReference type="Pfam" id="PF13018">
    <property type="entry name" value="ESPR"/>
    <property type="match status" value="1"/>
</dbReference>
<dbReference type="InterPro" id="IPR012334">
    <property type="entry name" value="Pectin_lyas_fold"/>
</dbReference>
<dbReference type="Pfam" id="PF21483">
    <property type="entry name" value="CdiA_helical"/>
    <property type="match status" value="1"/>
</dbReference>
<dbReference type="EMBL" id="JAOBTT010000001">
    <property type="protein sequence ID" value="MDZ7277221.1"/>
    <property type="molecule type" value="Genomic_DNA"/>
</dbReference>
<evidence type="ECO:0000256" key="6">
    <source>
        <dbReference type="SAM" id="MobiDB-lite"/>
    </source>
</evidence>
<feature type="region of interest" description="Disordered" evidence="6">
    <location>
        <begin position="488"/>
        <end position="512"/>
    </location>
</feature>
<dbReference type="Pfam" id="PF04829">
    <property type="entry name" value="PT-VENN"/>
    <property type="match status" value="1"/>
</dbReference>
<evidence type="ECO:0000256" key="3">
    <source>
        <dbReference type="ARBA" id="ARBA00022913"/>
    </source>
</evidence>
<comment type="caution">
    <text evidence="8">The sequence shown here is derived from an EMBL/GenBank/DDBJ whole genome shotgun (WGS) entry which is preliminary data.</text>
</comment>
<feature type="compositionally biased region" description="Polar residues" evidence="6">
    <location>
        <begin position="1976"/>
        <end position="2005"/>
    </location>
</feature>
<comment type="subcellular location">
    <subcellularLocation>
        <location evidence="1">Target cell</location>
        <location evidence="1">Target cell cytoplasm</location>
    </subcellularLocation>
</comment>
<evidence type="ECO:0000313" key="8">
    <source>
        <dbReference type="EMBL" id="MDZ7277221.1"/>
    </source>
</evidence>
<evidence type="ECO:0000256" key="1">
    <source>
        <dbReference type="ARBA" id="ARBA00004219"/>
    </source>
</evidence>
<dbReference type="InterPro" id="IPR025157">
    <property type="entry name" value="Hemagglutinin_rpt"/>
</dbReference>
<dbReference type="Pfam" id="PF05860">
    <property type="entry name" value="TPS"/>
    <property type="match status" value="1"/>
</dbReference>
<dbReference type="RefSeq" id="WP_322541351.1">
    <property type="nucleotide sequence ID" value="NZ_JAOBTT010000001.1"/>
</dbReference>
<dbReference type="Pfam" id="PF05594">
    <property type="entry name" value="Fil_haemagg"/>
    <property type="match status" value="7"/>
</dbReference>
<dbReference type="NCBIfam" id="TIGR01731">
    <property type="entry name" value="fil_hemag_20aa"/>
    <property type="match status" value="17"/>
</dbReference>
<keyword evidence="2" id="KW-0800">Toxin</keyword>
<feature type="domain" description="Filamentous haemagglutinin FhaB/tRNA nuclease CdiA-like TPS" evidence="7">
    <location>
        <begin position="87"/>
        <end position="207"/>
    </location>
</feature>
<feature type="compositionally biased region" description="Polar residues" evidence="6">
    <location>
        <begin position="488"/>
        <end position="502"/>
    </location>
</feature>
<dbReference type="Gene3D" id="2.160.20.10">
    <property type="entry name" value="Single-stranded right-handed beta-helix, Pectin lyase-like"/>
    <property type="match status" value="1"/>
</dbReference>
<dbReference type="InterPro" id="IPR048745">
    <property type="entry name" value="CdiA_helical"/>
</dbReference>
<feature type="region of interest" description="Disordered" evidence="6">
    <location>
        <begin position="2294"/>
        <end position="2324"/>
    </location>
</feature>
<dbReference type="SMART" id="SM00912">
    <property type="entry name" value="Haemagg_act"/>
    <property type="match status" value="1"/>
</dbReference>
<evidence type="ECO:0000256" key="4">
    <source>
        <dbReference type="ARBA" id="ARBA00023026"/>
    </source>
</evidence>
<dbReference type="InterPro" id="IPR039380">
    <property type="entry name" value="Toxin-ParB-like"/>
</dbReference>
<sequence length="2797" mass="288855">MNKHLYRVVFNQARGLLMVVAENAASHRSVTSPAGGCGHLMSRLAAALHPAGFAVLLALGAVIPAQAAIVADGSAPGAQQPTVISSANGTPQVNIQTPSAAGVSHNTYSQFDVDQKGAILNNSHANVQTQLGGMVAGNPALARGEATVILNEVNSRDPSRLNGYVEVAGRKADVIIANPSGITCSGCGFINANRSTLTTGTPQMENGNLKGFVVNGGEVAIDGTGLDGSRQDYTDIIARSVKVNAQITAKNLAVTTGRNQVDPTNQTVSALGDDGSAKPQMALDVSSLGGMYAGKIRLVGTERGVGVRNAGQIGASAGSVTISADGRIENSGQVRGSQDVAIGGGDISNSGTLVAGNNLTVQGANVSNSGSSVLAAGVDAQGNPTQAGTLTLQADGTLSAQGRNQAGAALQARGKGVDLSGSRTMAGSVNVDAGSGTLSTADAQLISGAAATLTSAAHNNQRGSIVAQGDVNLNSGALNNSDGGLLQSSGSMTLNTSSLDNRNSGDRGGVRAQGNLNIASRDLNSQNGNILAQGDVGLNSDTLDNSNGGLIQGGGAVSLTATTLTNRDSGTRGGILSQGALRIQSGAFDNHSGTTFSDGALNYQGQTLSNQAGKLVALGEMGLNSATLDNSDGGLIQSGGDLDVQATTLTNRDSGANGGIIAQRDLRLQSRDLDNQRGALLSGGALRYQGQTLNNDDGTLVAQSAMNLDLFNGGSNQRGLIQGSGLTLNSDRHAFDNQDGTLYSQNALAITSGDFTNQGGSVGAKEAITLTSDALNNQQNGRIIAGGSSTLTSSDLDNRGGKIQSVGDLLLTSANGVINNIAGLIRSGAGAVLRADTLNNTDTQGTDQGIEGQTVSLTSNALQNQNGSVLAGSGLTVTNRGALDNRNGQLVAGKTLSASGDRLALDNGGGTLNAGERLTLAAQSLGGNGQLLSLGDMQLTSQQDFTNSGTVIANGNVSLTTPGMITNSGKLLAGGGFTLKAAQLLNQQNGEINAAQNQLTVDGTLTNYGLLDGGLTRIKANTVNNTGTGRIYGDAIALRAATFTNQAENGVAPVLAGRQRVDLGVNTLNNAGHALIYSAGDLAIGGALDDNFRATGRADVINNHSATLESDGNMQLDAAHLNNVNDNFATELVTVGDEDIVEYGFRGVRYSPNDYTIYTYQDEVKILCIEGVICHSTDGDDWLKYSYHRTTQETRVTQSDPGKILSGGDLTLNADTLLNDKSQVVAGNNLVINAANVNNVEIDGERRVTDRGEVTHYYRIQKKHSDDQGTDVTDYVPPTTIQSIRLKPSELTDHGAVAGSGFTPEPLKAQHTDAQINTAIGAVKPLNASDLKPGQQYTVPQADDVEVRISGPDTRLPDNSLFNTDPAPSAQYLVETDPRFTNNKIWLGSDYMLKQIASDPNKTQKRLGDGFYEQRLVREQIISLTGQRYLNGYASDEEQYKALMNNGVRFANEYGLTLGVDLTPDQMKLLTGDIVWLVNRDVTLPDGSVQRVLVPQVYARVKSGDIDGSGALLAGKNLGMGLSGGLLNKGTLAATDRLVINADNITNQVGTLQGADVSLAARTDINNLGGIMQGENALLVSAGRDINLVTTTHSAEQGNFARSAIDSVSGTYVQGDNGKLVLQAGRDLTLTAAQVSNSGENGQTQLSAGRDLTLNTVNTGSRDDLLFNDNDWSKESSTQQVGSEVTGKGDVTLLAGRDASLTAATASAGDALRLQAGNTVTLNNGVNTADVDQYLKTHGSGFLSKSTRENQLTTHTENVVGTLLSGDSVQVGAGNDIRVTGSSVAGTHDVLLDAGHDLTVEDAVTRQRDYAMVNETKSGLSGTGGIGVSYGKQSTKTTDEGDSLTSSGSTLGSSKGSLTLQAGNQLSVKGSDLIAQQDMLLSGKEVSVLAAQQQTSQTHTVEQKTSGLTLALSGAAGSAVNNAVQQSRAARDQDDSRLAALQATKAALTGYQAEQAVRLDAAKGASDATNNDTVGISLSYGSQSSKSTQHSEQRTSQGSSLTAGNNLDVVARGSGEPGADGDITVVGSQLKAGRDVSLSANRDVNLFSGENTSSLTGKNESKGGSVGVGIGAGSGGWGINVSASVNKGKGSERGNGTTWSETTVDAGRQVNMVSGRDTTLTGAQVSGNRIVADVGRDFTLTSQQDTDTYDSKQQNASAGASFNFGSMTGSASINMSRDKLHSNYQSVNEQTGLFAGSGGFDVNVGNHTQLNGAVIGSTADADKNRLDTGTLGFSDIHNQADFQTEHQSAGFSTGGSIGSQFAGNMANTLLAGGNNSGHDDGTTRSAVSDGTITVRDGANQRQSVSDLSRDVEHANGSIDPIFDKEKEQKRLEQAQLIGEIGNQVGDIARTEGDIAALNASRAELAKHNIYEPDATDSAARKADYQQRLTATESYKAAQQQWGTGSAIQQGIQAATAAVQGLAAGNMQAAMAGGAAPYMAEVIHNMTTDAQGHVNVEANLMAHAVVGAVVAQLQGNSALAGAAGATTGEFIAQQMYPGVKRSDLTEQQRQTISALSTLAAGLAGGVAGNSTSGAVAGAQGGKNAVENNWLSSTQGLNFDKELSDCRKSGGDCQTVIDKWKQANDKQSAETDQKLKDDPLAAQVIDKEIAQGGYDMADRPGWLSNIGADVMTSEEAKTYVQQWNGQDLANIDVNSPGWTKFAVFASDPGNQAMLVSGGLLTKDLVQLAKATVTNLSQSGIPFAIKSMQVGLRNPQQVDQLKNDMMGGNYKFTAPEGRIAGYVDSKGIYYISEGNHRMVAAQEIYKKTGDASYIEKLIQNGSWTHTKNAPAGASSMPTRR</sequence>
<reference evidence="9" key="1">
    <citation type="submission" date="2023-07" db="EMBL/GenBank/DDBJ databases">
        <title>Structural and functional analysis of rice phyllospheric bacteria for their antimicrobial properties and defense elicitation against blast disease.</title>
        <authorList>
            <person name="Sahu K.P."/>
            <person name="Asharani P."/>
            <person name="Kumar M."/>
            <person name="Reddy B."/>
            <person name="Kumar A."/>
        </authorList>
    </citation>
    <scope>NUCLEOTIDE SEQUENCE [LARGE SCALE GENOMIC DNA]</scope>
    <source>
        <strain evidence="9">OsEp_Plm_30P10</strain>
    </source>
</reference>
<dbReference type="Proteomes" id="UP001288620">
    <property type="component" value="Unassembled WGS sequence"/>
</dbReference>
<dbReference type="CDD" id="cd16392">
    <property type="entry name" value="toxin-ParB"/>
    <property type="match status" value="1"/>
</dbReference>
<dbReference type="InterPro" id="IPR011050">
    <property type="entry name" value="Pectin_lyase_fold/virulence"/>
</dbReference>
<keyword evidence="4" id="KW-0843">Virulence</keyword>
<dbReference type="InterPro" id="IPR006914">
    <property type="entry name" value="VENN_dom"/>
</dbReference>